<gene>
    <name evidence="2" type="ORF">DL89DRAFT_269834</name>
</gene>
<accession>A0A1Y1VZV1</accession>
<dbReference type="STRING" id="61395.A0A1Y1VZV1"/>
<keyword evidence="1" id="KW-0812">Transmembrane</keyword>
<keyword evidence="3" id="KW-1185">Reference proteome</keyword>
<dbReference type="EMBL" id="MCFD01000014">
    <property type="protein sequence ID" value="ORX66790.1"/>
    <property type="molecule type" value="Genomic_DNA"/>
</dbReference>
<name>A0A1Y1VZV1_9FUNG</name>
<organism evidence="2 3">
    <name type="scientific">Linderina pennispora</name>
    <dbReference type="NCBI Taxonomy" id="61395"/>
    <lineage>
        <taxon>Eukaryota</taxon>
        <taxon>Fungi</taxon>
        <taxon>Fungi incertae sedis</taxon>
        <taxon>Zoopagomycota</taxon>
        <taxon>Kickxellomycotina</taxon>
        <taxon>Kickxellomycetes</taxon>
        <taxon>Kickxellales</taxon>
        <taxon>Kickxellaceae</taxon>
        <taxon>Linderina</taxon>
    </lineage>
</organism>
<feature type="transmembrane region" description="Helical" evidence="1">
    <location>
        <begin position="12"/>
        <end position="36"/>
    </location>
</feature>
<evidence type="ECO:0000256" key="1">
    <source>
        <dbReference type="SAM" id="Phobius"/>
    </source>
</evidence>
<dbReference type="GeneID" id="63805098"/>
<dbReference type="Proteomes" id="UP000193922">
    <property type="component" value="Unassembled WGS sequence"/>
</dbReference>
<protein>
    <recommendedName>
        <fullName evidence="4">Phospholipid/glycerol acyltransferase domain-containing protein</fullName>
    </recommendedName>
</protein>
<dbReference type="AlphaFoldDB" id="A0A1Y1VZV1"/>
<comment type="caution">
    <text evidence="2">The sequence shown here is derived from an EMBL/GenBank/DDBJ whole genome shotgun (WGS) entry which is preliminary data.</text>
</comment>
<evidence type="ECO:0008006" key="4">
    <source>
        <dbReference type="Google" id="ProtNLM"/>
    </source>
</evidence>
<proteinExistence type="predicted"/>
<keyword evidence="1" id="KW-0472">Membrane</keyword>
<dbReference type="RefSeq" id="XP_040740749.1">
    <property type="nucleotide sequence ID" value="XM_040888450.1"/>
</dbReference>
<evidence type="ECO:0000313" key="3">
    <source>
        <dbReference type="Proteomes" id="UP000193922"/>
    </source>
</evidence>
<evidence type="ECO:0000313" key="2">
    <source>
        <dbReference type="EMBL" id="ORX66790.1"/>
    </source>
</evidence>
<dbReference type="OrthoDB" id="272512at2759"/>
<keyword evidence="1" id="KW-1133">Transmembrane helix</keyword>
<sequence length="222" mass="24551">MRLAQGLKSFRPVLGATALLDALTASMGVLIVVPGLRRPATLFLQMRTVSLQRGRRNTQEAHVSSGDIIVANHASYLDNATCYARRISLYQALRAPAQMTPALLPANEAEPLKTITEQARVRQTGPVVLLPVTKIHVLALKYPFSAFSPAYSVGSQLMHVFQLCCQIVLAAGEAPRMADSALLRWILDERVQECLVGVSRLRMTKMTAMDKRDFLKFYNAQK</sequence>
<reference evidence="2 3" key="1">
    <citation type="submission" date="2016-07" db="EMBL/GenBank/DDBJ databases">
        <title>Pervasive Adenine N6-methylation of Active Genes in Fungi.</title>
        <authorList>
            <consortium name="DOE Joint Genome Institute"/>
            <person name="Mondo S.J."/>
            <person name="Dannebaum R.O."/>
            <person name="Kuo R.C."/>
            <person name="Labutti K."/>
            <person name="Haridas S."/>
            <person name="Kuo A."/>
            <person name="Salamov A."/>
            <person name="Ahrendt S.R."/>
            <person name="Lipzen A."/>
            <person name="Sullivan W."/>
            <person name="Andreopoulos W.B."/>
            <person name="Clum A."/>
            <person name="Lindquist E."/>
            <person name="Daum C."/>
            <person name="Ramamoorthy G.K."/>
            <person name="Gryganskyi A."/>
            <person name="Culley D."/>
            <person name="Magnuson J.K."/>
            <person name="James T.Y."/>
            <person name="O'Malley M.A."/>
            <person name="Stajich J.E."/>
            <person name="Spatafora J.W."/>
            <person name="Visel A."/>
            <person name="Grigoriev I.V."/>
        </authorList>
    </citation>
    <scope>NUCLEOTIDE SEQUENCE [LARGE SCALE GENOMIC DNA]</scope>
    <source>
        <strain evidence="2 3">ATCC 12442</strain>
    </source>
</reference>